<dbReference type="RefSeq" id="WP_184036152.1">
    <property type="nucleotide sequence ID" value="NZ_JACHHY010000005.1"/>
</dbReference>
<dbReference type="PANTHER" id="PTHR30332">
    <property type="entry name" value="PROBABLE GENERAL SECRETION PATHWAY PROTEIN D"/>
    <property type="match status" value="1"/>
</dbReference>
<evidence type="ECO:0000256" key="1">
    <source>
        <dbReference type="RuleBase" id="RU004003"/>
    </source>
</evidence>
<dbReference type="EMBL" id="JACHHY010000005">
    <property type="protein sequence ID" value="MBB5017798.1"/>
    <property type="molecule type" value="Genomic_DNA"/>
</dbReference>
<evidence type="ECO:0000313" key="4">
    <source>
        <dbReference type="EMBL" id="MBB5017798.1"/>
    </source>
</evidence>
<feature type="domain" description="Type II/III secretion system secretin-like" evidence="3">
    <location>
        <begin position="286"/>
        <end position="439"/>
    </location>
</feature>
<evidence type="ECO:0000256" key="2">
    <source>
        <dbReference type="SAM" id="SignalP"/>
    </source>
</evidence>
<reference evidence="4 5" key="1">
    <citation type="submission" date="2020-08" db="EMBL/GenBank/DDBJ databases">
        <title>Genomic Encyclopedia of Type Strains, Phase IV (KMG-IV): sequencing the most valuable type-strain genomes for metagenomic binning, comparative biology and taxonomic classification.</title>
        <authorList>
            <person name="Goeker M."/>
        </authorList>
    </citation>
    <scope>NUCLEOTIDE SEQUENCE [LARGE SCALE GENOMIC DNA]</scope>
    <source>
        <strain evidence="4 5">DSM 27165</strain>
    </source>
</reference>
<feature type="chain" id="PRO_5032985988" evidence="2">
    <location>
        <begin position="31"/>
        <end position="442"/>
    </location>
</feature>
<comment type="caution">
    <text evidence="4">The sequence shown here is derived from an EMBL/GenBank/DDBJ whole genome shotgun (WGS) entry which is preliminary data.</text>
</comment>
<dbReference type="InterPro" id="IPR050810">
    <property type="entry name" value="Bact_Secretion_Sys_Channel"/>
</dbReference>
<dbReference type="InterPro" id="IPR004846">
    <property type="entry name" value="T2SS/T3SS_dom"/>
</dbReference>
<dbReference type="Pfam" id="PF00263">
    <property type="entry name" value="Secretin"/>
    <property type="match status" value="1"/>
</dbReference>
<dbReference type="GO" id="GO:0009306">
    <property type="term" value="P:protein secretion"/>
    <property type="evidence" value="ECO:0007669"/>
    <property type="project" value="InterPro"/>
</dbReference>
<dbReference type="PRINTS" id="PR01032">
    <property type="entry name" value="PHAGEIV"/>
</dbReference>
<gene>
    <name evidence="4" type="ORF">HNQ59_001068</name>
</gene>
<dbReference type="Proteomes" id="UP000575898">
    <property type="component" value="Unassembled WGS sequence"/>
</dbReference>
<keyword evidence="5" id="KW-1185">Reference proteome</keyword>
<organism evidence="4 5">
    <name type="scientific">Chitinivorax tropicus</name>
    <dbReference type="NCBI Taxonomy" id="714531"/>
    <lineage>
        <taxon>Bacteria</taxon>
        <taxon>Pseudomonadati</taxon>
        <taxon>Pseudomonadota</taxon>
        <taxon>Betaproteobacteria</taxon>
        <taxon>Chitinivorax</taxon>
    </lineage>
</organism>
<accession>A0A840MGM5</accession>
<feature type="signal peptide" evidence="2">
    <location>
        <begin position="1"/>
        <end position="30"/>
    </location>
</feature>
<name>A0A840MGM5_9PROT</name>
<proteinExistence type="inferred from homology"/>
<dbReference type="PANTHER" id="PTHR30332:SF17">
    <property type="entry name" value="TYPE IV PILIATION SYSTEM PROTEIN DR_0774-RELATED"/>
    <property type="match status" value="1"/>
</dbReference>
<dbReference type="GO" id="GO:0015627">
    <property type="term" value="C:type II protein secretion system complex"/>
    <property type="evidence" value="ECO:0007669"/>
    <property type="project" value="TreeGrafter"/>
</dbReference>
<protein>
    <submittedName>
        <fullName evidence="4">Type II secretory pathway component GspD/PulD (Secretin)</fullName>
    </submittedName>
</protein>
<keyword evidence="2" id="KW-0732">Signal</keyword>
<evidence type="ECO:0000313" key="5">
    <source>
        <dbReference type="Proteomes" id="UP000575898"/>
    </source>
</evidence>
<dbReference type="PRINTS" id="PR00811">
    <property type="entry name" value="BCTERIALGSPD"/>
</dbReference>
<comment type="similarity">
    <text evidence="1">Belongs to the bacterial secretin family.</text>
</comment>
<evidence type="ECO:0000259" key="3">
    <source>
        <dbReference type="Pfam" id="PF00263"/>
    </source>
</evidence>
<dbReference type="AlphaFoldDB" id="A0A840MGM5"/>
<dbReference type="InterPro" id="IPR001775">
    <property type="entry name" value="GspD/PilQ"/>
</dbReference>
<sequence length="442" mass="46436">MILRNQDNAISVIRYSLSVIAFCCAAQASAAPQLPAGAIADLSAPSEPKAPRFDFQQVSVSQVIGLLYSEALKQPYVIEPAVLKDDRLVSFRFDSFKGNLRVFLTNFLDTLGFSIETRNGVDFVKAKPAADKDTAGHEIFIYHPQFRSMSYLADVLSPLFSSGAFTVSRSVRAPAGAKIEAGNASASPTSASAMIDQDGDTMIFQGSADEIAKLKKLLPQVDTSSGEVAVKAVVYEVSTGNADGTAFSLALNLLGGKLGVSIGSDAATLNNAVTFKAANFEMALSALAGDSRFKVVSTPRVRVKSGATARLTVGQDVPTLSSVTYPQGGGNAVQSVEYRSSGVILNLSPVVRGATVDMTVDQQISDFAKTETGVNSSPTLTKRALTTTVSAADGELIVLGGLTTDKDSQGTSGLSFLPSFMRTSSQSSNRTEVLLLLQATKI</sequence>